<organism evidence="1 2">
    <name type="scientific">Leptospira weilii str. UI 13098</name>
    <dbReference type="NCBI Taxonomy" id="1088542"/>
    <lineage>
        <taxon>Bacteria</taxon>
        <taxon>Pseudomonadati</taxon>
        <taxon>Spirochaetota</taxon>
        <taxon>Spirochaetia</taxon>
        <taxon>Leptospirales</taxon>
        <taxon>Leptospiraceae</taxon>
        <taxon>Leptospira</taxon>
    </lineage>
</organism>
<gene>
    <name evidence="1" type="ORF">LEP1GSC108_4109</name>
</gene>
<evidence type="ECO:0000313" key="2">
    <source>
        <dbReference type="Proteomes" id="UP000012118"/>
    </source>
</evidence>
<sequence>MGGDKTPSQLYKHSERIFVNRIPEILYPDHFETRKADDGCFYWKNQRYFITKSLAGERNRI</sequence>
<comment type="caution">
    <text evidence="1">The sequence shown here is derived from an EMBL/GenBank/DDBJ whole genome shotgun (WGS) entry which is preliminary data.</text>
</comment>
<keyword evidence="2" id="KW-1185">Reference proteome</keyword>
<name>M6Q9D1_9LEPT</name>
<proteinExistence type="predicted"/>
<dbReference type="EMBL" id="AHNU02000025">
    <property type="protein sequence ID" value="EMN91909.1"/>
    <property type="molecule type" value="Genomic_DNA"/>
</dbReference>
<evidence type="ECO:0000313" key="1">
    <source>
        <dbReference type="EMBL" id="EMN91909.1"/>
    </source>
</evidence>
<dbReference type="AlphaFoldDB" id="M6Q9D1"/>
<dbReference type="Proteomes" id="UP000012118">
    <property type="component" value="Unassembled WGS sequence"/>
</dbReference>
<reference evidence="1 2" key="1">
    <citation type="submission" date="2013-01" db="EMBL/GenBank/DDBJ databases">
        <authorList>
            <person name="Harkins D.M."/>
            <person name="Durkin A.S."/>
            <person name="Brinkac L.M."/>
            <person name="Haft D.H."/>
            <person name="Selengut J.D."/>
            <person name="Sanka R."/>
            <person name="DePew J."/>
            <person name="Purushe J."/>
            <person name="Chanthongthip A."/>
            <person name="Lattana O."/>
            <person name="Phetsouvanh R."/>
            <person name="Newton P.N."/>
            <person name="Vinetz J.M."/>
            <person name="Sutton G.G."/>
            <person name="Nierman W.C."/>
            <person name="Fouts D.E."/>
        </authorList>
    </citation>
    <scope>NUCLEOTIDE SEQUENCE [LARGE SCALE GENOMIC DNA]</scope>
    <source>
        <strain evidence="1 2">UI 13098</strain>
    </source>
</reference>
<accession>M6Q9D1</accession>
<protein>
    <submittedName>
        <fullName evidence="1">Uncharacterized protein</fullName>
    </submittedName>
</protein>